<dbReference type="AlphaFoldDB" id="A0A067DSL1"/>
<feature type="transmembrane region" description="Helical" evidence="2">
    <location>
        <begin position="120"/>
        <end position="142"/>
    </location>
</feature>
<feature type="transmembrane region" description="Helical" evidence="2">
    <location>
        <begin position="17"/>
        <end position="41"/>
    </location>
</feature>
<dbReference type="GO" id="GO:0015297">
    <property type="term" value="F:antiporter activity"/>
    <property type="evidence" value="ECO:0007669"/>
    <property type="project" value="InterPro"/>
</dbReference>
<keyword evidence="4" id="KW-1185">Reference proteome</keyword>
<keyword evidence="2" id="KW-0812">Transmembrane</keyword>
<comment type="similarity">
    <text evidence="1">Belongs to the multi antimicrobial extrusion (MATE) (TC 2.A.66.1) family.</text>
</comment>
<protein>
    <submittedName>
        <fullName evidence="3">Uncharacterized protein</fullName>
    </submittedName>
</protein>
<dbReference type="Pfam" id="PF01554">
    <property type="entry name" value="MatE"/>
    <property type="match status" value="1"/>
</dbReference>
<feature type="transmembrane region" description="Helical" evidence="2">
    <location>
        <begin position="61"/>
        <end position="83"/>
    </location>
</feature>
<sequence>VRVANELGAGNGKGAKFATIVSVVTSSLIGLFFWLLIMIYHKEIALIFTSSEVILQAVNELSILLAFTILLNSIQPVFSGVAVGSGWQSYVAYVNLGTYYFVGVPLGFLMGWVFHQGVKGIWLGMIFGGTAVQTLILAVITMRCDWDKEAEKASKICKEVC</sequence>
<organism evidence="3 4">
    <name type="scientific">Citrus sinensis</name>
    <name type="common">Sweet orange</name>
    <name type="synonym">Citrus aurantium var. sinensis</name>
    <dbReference type="NCBI Taxonomy" id="2711"/>
    <lineage>
        <taxon>Eukaryota</taxon>
        <taxon>Viridiplantae</taxon>
        <taxon>Streptophyta</taxon>
        <taxon>Embryophyta</taxon>
        <taxon>Tracheophyta</taxon>
        <taxon>Spermatophyta</taxon>
        <taxon>Magnoliopsida</taxon>
        <taxon>eudicotyledons</taxon>
        <taxon>Gunneridae</taxon>
        <taxon>Pentapetalae</taxon>
        <taxon>rosids</taxon>
        <taxon>malvids</taxon>
        <taxon>Sapindales</taxon>
        <taxon>Rutaceae</taxon>
        <taxon>Aurantioideae</taxon>
        <taxon>Citrus</taxon>
    </lineage>
</organism>
<keyword evidence="2" id="KW-0472">Membrane</keyword>
<dbReference type="EMBL" id="KK785236">
    <property type="protein sequence ID" value="KDO45798.1"/>
    <property type="molecule type" value="Genomic_DNA"/>
</dbReference>
<evidence type="ECO:0000256" key="2">
    <source>
        <dbReference type="SAM" id="Phobius"/>
    </source>
</evidence>
<reference evidence="3 4" key="1">
    <citation type="submission" date="2014-04" db="EMBL/GenBank/DDBJ databases">
        <authorList>
            <consortium name="International Citrus Genome Consortium"/>
            <person name="Gmitter F."/>
            <person name="Chen C."/>
            <person name="Farmerie W."/>
            <person name="Harkins T."/>
            <person name="Desany B."/>
            <person name="Mohiuddin M."/>
            <person name="Kodira C."/>
            <person name="Borodovsky M."/>
            <person name="Lomsadze A."/>
            <person name="Burns P."/>
            <person name="Jenkins J."/>
            <person name="Prochnik S."/>
            <person name="Shu S."/>
            <person name="Chapman J."/>
            <person name="Pitluck S."/>
            <person name="Schmutz J."/>
            <person name="Rokhsar D."/>
        </authorList>
    </citation>
    <scope>NUCLEOTIDE SEQUENCE</scope>
</reference>
<dbReference type="InterPro" id="IPR002528">
    <property type="entry name" value="MATE_fam"/>
</dbReference>
<feature type="transmembrane region" description="Helical" evidence="2">
    <location>
        <begin position="90"/>
        <end position="114"/>
    </location>
</feature>
<dbReference type="GO" id="GO:0016020">
    <property type="term" value="C:membrane"/>
    <property type="evidence" value="ECO:0007669"/>
    <property type="project" value="InterPro"/>
</dbReference>
<accession>A0A067DSL1</accession>
<evidence type="ECO:0000313" key="4">
    <source>
        <dbReference type="Proteomes" id="UP000027120"/>
    </source>
</evidence>
<evidence type="ECO:0000256" key="1">
    <source>
        <dbReference type="ARBA" id="ARBA00010199"/>
    </source>
</evidence>
<proteinExistence type="inferred from homology"/>
<name>A0A067DSL1_CITSI</name>
<feature type="non-terminal residue" evidence="3">
    <location>
        <position position="1"/>
    </location>
</feature>
<dbReference type="Proteomes" id="UP000027120">
    <property type="component" value="Unassembled WGS sequence"/>
</dbReference>
<keyword evidence="2" id="KW-1133">Transmembrane helix</keyword>
<dbReference type="PANTHER" id="PTHR11206">
    <property type="entry name" value="MULTIDRUG RESISTANCE PROTEIN"/>
    <property type="match status" value="1"/>
</dbReference>
<dbReference type="GO" id="GO:0042910">
    <property type="term" value="F:xenobiotic transmembrane transporter activity"/>
    <property type="evidence" value="ECO:0007669"/>
    <property type="project" value="InterPro"/>
</dbReference>
<gene>
    <name evidence="3" type="ORF">CISIN_1g0118572mg</name>
</gene>
<evidence type="ECO:0000313" key="3">
    <source>
        <dbReference type="EMBL" id="KDO45798.1"/>
    </source>
</evidence>